<keyword evidence="1" id="KW-0472">Membrane</keyword>
<reference evidence="2 3" key="1">
    <citation type="submission" date="2011-04" db="EMBL/GenBank/DDBJ databases">
        <title>The Genome Sequence of Clostridium citroniae WAL-19142.</title>
        <authorList>
            <consortium name="The Broad Institute Genome Sequencing Platform"/>
            <person name="Earl A."/>
            <person name="Ward D."/>
            <person name="Feldgarden M."/>
            <person name="Gevers D."/>
            <person name="Warren Y.A."/>
            <person name="Tyrrell K.L."/>
            <person name="Citron D.M."/>
            <person name="Goldstein E.J."/>
            <person name="Daigneault M."/>
            <person name="Allen-Vercoe E."/>
            <person name="Young S.K."/>
            <person name="Zeng Q."/>
            <person name="Gargeya S."/>
            <person name="Fitzgerald M."/>
            <person name="Haas B."/>
            <person name="Abouelleil A."/>
            <person name="Alvarado L."/>
            <person name="Arachchi H.M."/>
            <person name="Berlin A."/>
            <person name="Brown A."/>
            <person name="Chapman S.B."/>
            <person name="Chen Z."/>
            <person name="Dunbar C."/>
            <person name="Freedman E."/>
            <person name="Gearin G."/>
            <person name="Gellesch M."/>
            <person name="Goldberg J."/>
            <person name="Griggs A."/>
            <person name="Gujja S."/>
            <person name="Heilman E.R."/>
            <person name="Heiman D."/>
            <person name="Howarth C."/>
            <person name="Larson L."/>
            <person name="Lui A."/>
            <person name="MacDonald P.J."/>
            <person name="Mehta T."/>
            <person name="Montmayeur A."/>
            <person name="Murphy C."/>
            <person name="Neiman D."/>
            <person name="Pearson M."/>
            <person name="Priest M."/>
            <person name="Roberts A."/>
            <person name="Saif S."/>
            <person name="Shea T."/>
            <person name="Shenoy N."/>
            <person name="Sisk P."/>
            <person name="Stolte C."/>
            <person name="Sykes S."/>
            <person name="White J."/>
            <person name="Yandava C."/>
            <person name="Wortman J."/>
            <person name="Nusbaum C."/>
            <person name="Birren B."/>
        </authorList>
    </citation>
    <scope>NUCLEOTIDE SEQUENCE [LARGE SCALE GENOMIC DNA]</scope>
    <source>
        <strain evidence="2 3">WAL-19142</strain>
    </source>
</reference>
<keyword evidence="1" id="KW-0812">Transmembrane</keyword>
<dbReference type="InterPro" id="IPR006130">
    <property type="entry name" value="Asp/Orn_carbamoylTrfase"/>
</dbReference>
<dbReference type="GO" id="GO:0006520">
    <property type="term" value="P:amino acid metabolic process"/>
    <property type="evidence" value="ECO:0007669"/>
    <property type="project" value="InterPro"/>
</dbReference>
<keyword evidence="1" id="KW-1133">Transmembrane helix</keyword>
<evidence type="ECO:0000313" key="3">
    <source>
        <dbReference type="Proteomes" id="UP000037392"/>
    </source>
</evidence>
<dbReference type="RefSeq" id="WP_048931372.1">
    <property type="nucleotide sequence ID" value="NZ_KQ235889.1"/>
</dbReference>
<proteinExistence type="predicted"/>
<dbReference type="GO" id="GO:0008233">
    <property type="term" value="F:peptidase activity"/>
    <property type="evidence" value="ECO:0007669"/>
    <property type="project" value="InterPro"/>
</dbReference>
<dbReference type="OrthoDB" id="1779904at2"/>
<feature type="transmembrane region" description="Helical" evidence="1">
    <location>
        <begin position="123"/>
        <end position="145"/>
    </location>
</feature>
<organism evidence="2 3">
    <name type="scientific">[Clostridium] citroniae WAL-19142</name>
    <dbReference type="NCBI Taxonomy" id="742734"/>
    <lineage>
        <taxon>Bacteria</taxon>
        <taxon>Bacillati</taxon>
        <taxon>Bacillota</taxon>
        <taxon>Clostridia</taxon>
        <taxon>Lachnospirales</taxon>
        <taxon>Lachnospiraceae</taxon>
        <taxon>Enterocloster</taxon>
    </lineage>
</organism>
<dbReference type="GO" id="GO:0016597">
    <property type="term" value="F:amino acid binding"/>
    <property type="evidence" value="ECO:0007669"/>
    <property type="project" value="InterPro"/>
</dbReference>
<feature type="transmembrane region" description="Helical" evidence="1">
    <location>
        <begin position="58"/>
        <end position="85"/>
    </location>
</feature>
<dbReference type="Pfam" id="PF13367">
    <property type="entry name" value="PrsW-protease"/>
    <property type="match status" value="1"/>
</dbReference>
<evidence type="ECO:0000313" key="2">
    <source>
        <dbReference type="EMBL" id="KMW09505.1"/>
    </source>
</evidence>
<dbReference type="GO" id="GO:0016743">
    <property type="term" value="F:carboxyl- or carbamoyltransferase activity"/>
    <property type="evidence" value="ECO:0007669"/>
    <property type="project" value="InterPro"/>
</dbReference>
<feature type="transmembrane region" description="Helical" evidence="1">
    <location>
        <begin position="185"/>
        <end position="205"/>
    </location>
</feature>
<feature type="transmembrane region" description="Helical" evidence="1">
    <location>
        <begin position="152"/>
        <end position="173"/>
    </location>
</feature>
<dbReference type="Proteomes" id="UP000037392">
    <property type="component" value="Unassembled WGS sequence"/>
</dbReference>
<protein>
    <recommendedName>
        <fullName evidence="4">PrsW family intramembrane metalloprotease</fullName>
    </recommendedName>
</protein>
<dbReference type="PROSITE" id="PS00097">
    <property type="entry name" value="CARBAMOYLTRANSFERASE"/>
    <property type="match status" value="1"/>
</dbReference>
<sequence length="213" mass="23635">MTYIENIFICLAIPMFLSLFFTKGSTRTYTIFVIAGMGMCLLSAYVNSFFMGLYRADIMITAIEITPFCEEVMKLLPLLFFILIFEPDKKDLPAAAIVIAIGFATFENVCYLTENGAENFSFLLIRGCSAGALHFLCGIFIGYSVSCEFNNFWLTLTGTIGALGACIGFHAIYNLLITAMGIWRSAGYFFPSVLIIILFVAKRLLPKLMASVK</sequence>
<dbReference type="AlphaFoldDB" id="A0A0J9E212"/>
<comment type="caution">
    <text evidence="2">The sequence shown here is derived from an EMBL/GenBank/DDBJ whole genome shotgun (WGS) entry which is preliminary data.</text>
</comment>
<gene>
    <name evidence="2" type="ORF">HMPREF9470_05653</name>
</gene>
<dbReference type="InterPro" id="IPR026898">
    <property type="entry name" value="PrsW"/>
</dbReference>
<feature type="transmembrane region" description="Helical" evidence="1">
    <location>
        <begin position="6"/>
        <end position="22"/>
    </location>
</feature>
<feature type="transmembrane region" description="Helical" evidence="1">
    <location>
        <begin position="29"/>
        <end position="46"/>
    </location>
</feature>
<feature type="transmembrane region" description="Helical" evidence="1">
    <location>
        <begin position="92"/>
        <end position="111"/>
    </location>
</feature>
<evidence type="ECO:0000256" key="1">
    <source>
        <dbReference type="SAM" id="Phobius"/>
    </source>
</evidence>
<name>A0A0J9E212_9FIRM</name>
<evidence type="ECO:0008006" key="4">
    <source>
        <dbReference type="Google" id="ProtNLM"/>
    </source>
</evidence>
<dbReference type="PATRIC" id="fig|742734.4.peg.6059"/>
<dbReference type="EMBL" id="ADLK01000064">
    <property type="protein sequence ID" value="KMW09505.1"/>
    <property type="molecule type" value="Genomic_DNA"/>
</dbReference>
<accession>A0A0J9E212</accession>